<feature type="transmembrane region" description="Helical" evidence="1">
    <location>
        <begin position="84"/>
        <end position="104"/>
    </location>
</feature>
<dbReference type="InterPro" id="IPR009937">
    <property type="entry name" value="Phage_holin_3_6"/>
</dbReference>
<keyword evidence="1" id="KW-1133">Transmembrane helix</keyword>
<organism evidence="2 3">
    <name type="scientific">Xenophilus arseniciresistens</name>
    <dbReference type="NCBI Taxonomy" id="1283306"/>
    <lineage>
        <taxon>Bacteria</taxon>
        <taxon>Pseudomonadati</taxon>
        <taxon>Pseudomonadota</taxon>
        <taxon>Betaproteobacteria</taxon>
        <taxon>Burkholderiales</taxon>
        <taxon>Comamonadaceae</taxon>
        <taxon>Xenophilus</taxon>
    </lineage>
</organism>
<comment type="caution">
    <text evidence="2">The sequence shown here is derived from an EMBL/GenBank/DDBJ whole genome shotgun (WGS) entry which is preliminary data.</text>
</comment>
<name>A0AAE3SYJ3_9BURK</name>
<feature type="transmembrane region" description="Helical" evidence="1">
    <location>
        <begin position="49"/>
        <end position="72"/>
    </location>
</feature>
<keyword evidence="1" id="KW-0812">Transmembrane</keyword>
<dbReference type="AlphaFoldDB" id="A0AAE3SYJ3"/>
<keyword evidence="1" id="KW-0472">Membrane</keyword>
<gene>
    <name evidence="2" type="ORF">PGB34_07255</name>
</gene>
<protein>
    <submittedName>
        <fullName evidence="2">Phage holin family protein</fullName>
    </submittedName>
</protein>
<dbReference type="Proteomes" id="UP001212602">
    <property type="component" value="Unassembled WGS sequence"/>
</dbReference>
<evidence type="ECO:0000313" key="3">
    <source>
        <dbReference type="Proteomes" id="UP001212602"/>
    </source>
</evidence>
<dbReference type="RefSeq" id="WP_271427392.1">
    <property type="nucleotide sequence ID" value="NZ_JAQIPB010000002.1"/>
</dbReference>
<keyword evidence="3" id="KW-1185">Reference proteome</keyword>
<evidence type="ECO:0000313" key="2">
    <source>
        <dbReference type="EMBL" id="MDA7416162.1"/>
    </source>
</evidence>
<evidence type="ECO:0000256" key="1">
    <source>
        <dbReference type="SAM" id="Phobius"/>
    </source>
</evidence>
<proteinExistence type="predicted"/>
<dbReference type="EMBL" id="JAQIPB010000002">
    <property type="protein sequence ID" value="MDA7416162.1"/>
    <property type="molecule type" value="Genomic_DNA"/>
</dbReference>
<accession>A0AAE3SYJ3</accession>
<sequence>MRQLLALLGIDRRIAHLRAVIGEGAMAAEDRAQLLRMAWDEEKLRLRRLLLLLLAVLGLTFMMTALLSVAIIVHFWDSPSRSTAAWLVALAWLLFWGAALWALLATIRETPPTVAVARDELARDIDWLGQRFGDDEDAPPKVRPATRQELLDRIEGQRRRLALQERMEAMAEEVPPPESPSNKAVRLAREHPVVAGAAAAVVIAAVGPRRVLRVAGWVLPILWKLR</sequence>
<dbReference type="Pfam" id="PF07332">
    <property type="entry name" value="Phage_holin_3_6"/>
    <property type="match status" value="1"/>
</dbReference>
<reference evidence="2" key="1">
    <citation type="submission" date="2023-01" db="EMBL/GenBank/DDBJ databases">
        <title>Xenophilus mangrovi sp. nov., isolated from soil of Mangrove nature reserve.</title>
        <authorList>
            <person name="Xu S."/>
            <person name="Liu Z."/>
            <person name="Xu Y."/>
        </authorList>
    </citation>
    <scope>NUCLEOTIDE SEQUENCE</scope>
    <source>
        <strain evidence="2">YW8</strain>
    </source>
</reference>